<protein>
    <submittedName>
        <fullName evidence="2">Uncharacterized protein</fullName>
    </submittedName>
</protein>
<keyword evidence="3" id="KW-1185">Reference proteome</keyword>
<organism evidence="2 3">
    <name type="scientific">Trichogramma brassicae</name>
    <dbReference type="NCBI Taxonomy" id="86971"/>
    <lineage>
        <taxon>Eukaryota</taxon>
        <taxon>Metazoa</taxon>
        <taxon>Ecdysozoa</taxon>
        <taxon>Arthropoda</taxon>
        <taxon>Hexapoda</taxon>
        <taxon>Insecta</taxon>
        <taxon>Pterygota</taxon>
        <taxon>Neoptera</taxon>
        <taxon>Endopterygota</taxon>
        <taxon>Hymenoptera</taxon>
        <taxon>Apocrita</taxon>
        <taxon>Proctotrupomorpha</taxon>
        <taxon>Chalcidoidea</taxon>
        <taxon>Trichogrammatidae</taxon>
        <taxon>Trichogramma</taxon>
    </lineage>
</organism>
<feature type="region of interest" description="Disordered" evidence="1">
    <location>
        <begin position="93"/>
        <end position="123"/>
    </location>
</feature>
<feature type="compositionally biased region" description="Low complexity" evidence="1">
    <location>
        <begin position="94"/>
        <end position="109"/>
    </location>
</feature>
<accession>A0A6H5IT56</accession>
<sequence length="123" mass="13662">MVLLRQPNPRFHEGERALGQPEGLLLQERQLLEYMFDAFLPNFAIVEACDHALLWAFILPTGACRGIRCFEHVRDYPGLREVLIHKTGTATCARGSSSSTRMPSSPGGSWRAAHQTLSRGRGA</sequence>
<name>A0A6H5IT56_9HYME</name>
<evidence type="ECO:0000313" key="3">
    <source>
        <dbReference type="Proteomes" id="UP000479190"/>
    </source>
</evidence>
<evidence type="ECO:0000313" key="2">
    <source>
        <dbReference type="EMBL" id="CAB0041544.1"/>
    </source>
</evidence>
<reference evidence="2 3" key="1">
    <citation type="submission" date="2020-02" db="EMBL/GenBank/DDBJ databases">
        <authorList>
            <person name="Ferguson B K."/>
        </authorList>
    </citation>
    <scope>NUCLEOTIDE SEQUENCE [LARGE SCALE GENOMIC DNA]</scope>
</reference>
<evidence type="ECO:0000256" key="1">
    <source>
        <dbReference type="SAM" id="MobiDB-lite"/>
    </source>
</evidence>
<gene>
    <name evidence="2" type="ORF">TBRA_LOCUS13211</name>
</gene>
<dbReference type="Proteomes" id="UP000479190">
    <property type="component" value="Unassembled WGS sequence"/>
</dbReference>
<dbReference type="AlphaFoldDB" id="A0A6H5IT56"/>
<dbReference type="EMBL" id="CADCXV010001123">
    <property type="protein sequence ID" value="CAB0041544.1"/>
    <property type="molecule type" value="Genomic_DNA"/>
</dbReference>
<proteinExistence type="predicted"/>